<protein>
    <submittedName>
        <fullName evidence="2">Uncharacterized protein</fullName>
    </submittedName>
</protein>
<organism evidence="2 3">
    <name type="scientific">Persicirhabdus sediminis</name>
    <dbReference type="NCBI Taxonomy" id="454144"/>
    <lineage>
        <taxon>Bacteria</taxon>
        <taxon>Pseudomonadati</taxon>
        <taxon>Verrucomicrobiota</taxon>
        <taxon>Verrucomicrobiia</taxon>
        <taxon>Verrucomicrobiales</taxon>
        <taxon>Verrucomicrobiaceae</taxon>
        <taxon>Persicirhabdus</taxon>
    </lineage>
</organism>
<dbReference type="EMBL" id="JAENIM010000045">
    <property type="protein sequence ID" value="MBK1792354.1"/>
    <property type="molecule type" value="Genomic_DNA"/>
</dbReference>
<keyword evidence="1" id="KW-0732">Signal</keyword>
<evidence type="ECO:0000313" key="2">
    <source>
        <dbReference type="EMBL" id="MBK1792354.1"/>
    </source>
</evidence>
<sequence>MFKGIIALVFFTLTLAGAHAQLDAAAIASGPSLTGKPRVSAGGPRVSAPSGAHPANPFTRYRYPWKKNITATIFWIGEKPTARNPTPNCASSWDTKWAINYGGYDDPNPAARINYRPKAFTPKLNPFYIALPYNDRINWKEHKPEASKVIPWFKAMNPKPGKTVLKGRWLQIVHNNRVCYAQWEDCGPFLTDDWRYVFGNSQPANPHNSQAGIDISPAVRDYLKIRSGDKVHWRFIHFKDVPHGPWALYGTNNPFIHPEQDPDLRAQQRYMRYLREVRDGKR</sequence>
<dbReference type="Proteomes" id="UP000624703">
    <property type="component" value="Unassembled WGS sequence"/>
</dbReference>
<keyword evidence="3" id="KW-1185">Reference proteome</keyword>
<accession>A0A8J7MEC3</accession>
<reference evidence="2" key="1">
    <citation type="submission" date="2021-01" db="EMBL/GenBank/DDBJ databases">
        <title>Modified the classification status of verrucomicrobia.</title>
        <authorList>
            <person name="Feng X."/>
        </authorList>
    </citation>
    <scope>NUCLEOTIDE SEQUENCE</scope>
    <source>
        <strain evidence="2">_KCTC 22039</strain>
    </source>
</reference>
<comment type="caution">
    <text evidence="2">The sequence shown here is derived from an EMBL/GenBank/DDBJ whole genome shotgun (WGS) entry which is preliminary data.</text>
</comment>
<dbReference type="RefSeq" id="WP_200312368.1">
    <property type="nucleotide sequence ID" value="NZ_JAENIM010000045.1"/>
</dbReference>
<proteinExistence type="predicted"/>
<evidence type="ECO:0000313" key="3">
    <source>
        <dbReference type="Proteomes" id="UP000624703"/>
    </source>
</evidence>
<gene>
    <name evidence="2" type="ORF">JIN82_14415</name>
</gene>
<feature type="signal peptide" evidence="1">
    <location>
        <begin position="1"/>
        <end position="20"/>
    </location>
</feature>
<dbReference type="AlphaFoldDB" id="A0A8J7MEC3"/>
<evidence type="ECO:0000256" key="1">
    <source>
        <dbReference type="SAM" id="SignalP"/>
    </source>
</evidence>
<name>A0A8J7MEC3_9BACT</name>
<feature type="chain" id="PRO_5035224037" evidence="1">
    <location>
        <begin position="21"/>
        <end position="282"/>
    </location>
</feature>